<proteinExistence type="predicted"/>
<reference evidence="1 2" key="1">
    <citation type="submission" date="2019-07" db="EMBL/GenBank/DDBJ databases">
        <authorList>
            <person name="Grouzdev D.S."/>
        </authorList>
    </citation>
    <scope>NUCLEOTIDE SEQUENCE [LARGE SCALE GENOMIC DNA]</scope>
    <source>
        <strain evidence="1 2">3C</strain>
    </source>
</reference>
<dbReference type="InterPro" id="IPR046150">
    <property type="entry name" value="DUF6152"/>
</dbReference>
<dbReference type="EMBL" id="VMBP01000009">
    <property type="protein sequence ID" value="TSJ60049.1"/>
    <property type="molecule type" value="Genomic_DNA"/>
</dbReference>
<sequence>MTLRGTIKTISMAPPHPSLQVTASDGAVWQVDLGNPRQTSNSGFTGNTAKPGDAITVLGNRNRDASKPHMKAVRITIAGRNYDMYPERITN</sequence>
<keyword evidence="2" id="KW-1185">Reference proteome</keyword>
<comment type="caution">
    <text evidence="1">The sequence shown here is derived from an EMBL/GenBank/DDBJ whole genome shotgun (WGS) entry which is preliminary data.</text>
</comment>
<dbReference type="Pfam" id="PF19649">
    <property type="entry name" value="DUF6152"/>
    <property type="match status" value="1"/>
</dbReference>
<name>A0ABY3DLJ4_9HYPH</name>
<organism evidence="1 2">
    <name type="scientific">Ancylobacter moscoviensis</name>
    <dbReference type="NCBI Taxonomy" id="2597768"/>
    <lineage>
        <taxon>Bacteria</taxon>
        <taxon>Pseudomonadati</taxon>
        <taxon>Pseudomonadota</taxon>
        <taxon>Alphaproteobacteria</taxon>
        <taxon>Hyphomicrobiales</taxon>
        <taxon>Xanthobacteraceae</taxon>
        <taxon>Ancylobacter</taxon>
    </lineage>
</organism>
<evidence type="ECO:0008006" key="3">
    <source>
        <dbReference type="Google" id="ProtNLM"/>
    </source>
</evidence>
<accession>A0ABY3DLJ4</accession>
<evidence type="ECO:0000313" key="1">
    <source>
        <dbReference type="EMBL" id="TSJ60049.1"/>
    </source>
</evidence>
<dbReference type="Proteomes" id="UP000315321">
    <property type="component" value="Unassembled WGS sequence"/>
</dbReference>
<gene>
    <name evidence="1" type="ORF">FO470_19340</name>
</gene>
<protein>
    <recommendedName>
        <fullName evidence="3">DUF5666 domain-containing protein</fullName>
    </recommendedName>
</protein>
<evidence type="ECO:0000313" key="2">
    <source>
        <dbReference type="Proteomes" id="UP000315321"/>
    </source>
</evidence>